<accession>A0ACC5UP23</accession>
<comment type="caution">
    <text evidence="1">The sequence shown here is derived from an EMBL/GenBank/DDBJ whole genome shotgun (WGS) entry which is preliminary data.</text>
</comment>
<keyword evidence="2" id="KW-1185">Reference proteome</keyword>
<evidence type="ECO:0000313" key="1">
    <source>
        <dbReference type="EMBL" id="MBV4516174.1"/>
    </source>
</evidence>
<organism evidence="1 2">
    <name type="scientific">Pseudomonas kurunegalensis</name>
    <dbReference type="NCBI Taxonomy" id="485880"/>
    <lineage>
        <taxon>Bacteria</taxon>
        <taxon>Pseudomonadati</taxon>
        <taxon>Pseudomonadota</taxon>
        <taxon>Gammaproteobacteria</taxon>
        <taxon>Pseudomonadales</taxon>
        <taxon>Pseudomonadaceae</taxon>
        <taxon>Pseudomonas</taxon>
    </lineage>
</organism>
<evidence type="ECO:0000313" key="2">
    <source>
        <dbReference type="Proteomes" id="UP000624243"/>
    </source>
</evidence>
<dbReference type="Proteomes" id="UP000624243">
    <property type="component" value="Unassembled WGS sequence"/>
</dbReference>
<reference evidence="1 2" key="1">
    <citation type="journal article" date="2020" name="Microorganisms">
        <title>Reliable Identification of Environmental Pseudomonas Isolates Using the rpoD Gene.</title>
        <authorList>
            <consortium name="The Broad Institute Genome Sequencing Platform"/>
            <person name="Girard L."/>
            <person name="Lood C."/>
            <person name="Rokni-Zadeh H."/>
            <person name="van Noort V."/>
            <person name="Lavigne R."/>
            <person name="De Mot R."/>
        </authorList>
    </citation>
    <scope>NUCLEOTIDE SEQUENCE [LARGE SCALE GENOMIC DNA]</scope>
    <source>
        <strain evidence="1 2">RW1P2</strain>
    </source>
</reference>
<proteinExistence type="predicted"/>
<gene>
    <name evidence="1" type="ORF">HU758_013320</name>
</gene>
<sequence>MQELTELFTFLEKNQSLSSAAAAMTSAVVAVLALIVSIAAVIATVRSAKQQKNHNILTVKPIPEVTVADYEDSLRIKLRNHGSGPLLIKSLTAKFQDKSHDALIDCMPNISDINWTNFAGNINGRALLPGAEIILVELTASPGDIDFRTHRDLTRLALSHSEVTIDYSDIYNTKFPTYRKSLEWFRRNLE</sequence>
<protein>
    <submittedName>
        <fullName evidence="1">Uncharacterized protein</fullName>
    </submittedName>
</protein>
<dbReference type="EMBL" id="JABWSB020000007">
    <property type="protein sequence ID" value="MBV4516174.1"/>
    <property type="molecule type" value="Genomic_DNA"/>
</dbReference>
<name>A0ACC5UP23_9PSED</name>